<dbReference type="RefSeq" id="WP_184665197.1">
    <property type="nucleotide sequence ID" value="NZ_JACHHB010000016.1"/>
</dbReference>
<dbReference type="InterPro" id="IPR003607">
    <property type="entry name" value="HD/PDEase_dom"/>
</dbReference>
<dbReference type="SMART" id="SM00471">
    <property type="entry name" value="HDc"/>
    <property type="match status" value="1"/>
</dbReference>
<organism evidence="2 3">
    <name type="scientific">Texcoconibacillus texcoconensis</name>
    <dbReference type="NCBI Taxonomy" id="1095777"/>
    <lineage>
        <taxon>Bacteria</taxon>
        <taxon>Bacillati</taxon>
        <taxon>Bacillota</taxon>
        <taxon>Bacilli</taxon>
        <taxon>Bacillales</taxon>
        <taxon>Bacillaceae</taxon>
        <taxon>Texcoconibacillus</taxon>
    </lineage>
</organism>
<dbReference type="InterPro" id="IPR037522">
    <property type="entry name" value="HD_GYP_dom"/>
</dbReference>
<protein>
    <submittedName>
        <fullName evidence="2">HD-GYP domain-containing protein (C-di-GMP phosphodiesterase class II)</fullName>
    </submittedName>
</protein>
<feature type="domain" description="HD-GYP" evidence="1">
    <location>
        <begin position="129"/>
        <end position="325"/>
    </location>
</feature>
<comment type="caution">
    <text evidence="2">The sequence shown here is derived from an EMBL/GenBank/DDBJ whole genome shotgun (WGS) entry which is preliminary data.</text>
</comment>
<gene>
    <name evidence="2" type="ORF">HNQ41_003009</name>
</gene>
<dbReference type="AlphaFoldDB" id="A0A840QU31"/>
<dbReference type="Gene3D" id="1.10.3210.10">
    <property type="entry name" value="Hypothetical protein af1432"/>
    <property type="match status" value="1"/>
</dbReference>
<dbReference type="PANTHER" id="PTHR43155:SF2">
    <property type="entry name" value="CYCLIC DI-GMP PHOSPHODIESTERASE PA4108"/>
    <property type="match status" value="1"/>
</dbReference>
<keyword evidence="3" id="KW-1185">Reference proteome</keyword>
<evidence type="ECO:0000313" key="2">
    <source>
        <dbReference type="EMBL" id="MBB5174791.1"/>
    </source>
</evidence>
<dbReference type="PANTHER" id="PTHR43155">
    <property type="entry name" value="CYCLIC DI-GMP PHOSPHODIESTERASE PA4108-RELATED"/>
    <property type="match status" value="1"/>
</dbReference>
<dbReference type="Pfam" id="PF13487">
    <property type="entry name" value="HD_5"/>
    <property type="match status" value="1"/>
</dbReference>
<dbReference type="SUPFAM" id="SSF109604">
    <property type="entry name" value="HD-domain/PDEase-like"/>
    <property type="match status" value="1"/>
</dbReference>
<reference evidence="2 3" key="1">
    <citation type="submission" date="2020-08" db="EMBL/GenBank/DDBJ databases">
        <title>Genomic Encyclopedia of Type Strains, Phase IV (KMG-IV): sequencing the most valuable type-strain genomes for metagenomic binning, comparative biology and taxonomic classification.</title>
        <authorList>
            <person name="Goeker M."/>
        </authorList>
    </citation>
    <scope>NUCLEOTIDE SEQUENCE [LARGE SCALE GENOMIC DNA]</scope>
    <source>
        <strain evidence="2 3">DSM 24696</strain>
    </source>
</reference>
<evidence type="ECO:0000259" key="1">
    <source>
        <dbReference type="PROSITE" id="PS51832"/>
    </source>
</evidence>
<dbReference type="EMBL" id="JACHHB010000016">
    <property type="protein sequence ID" value="MBB5174791.1"/>
    <property type="molecule type" value="Genomic_DNA"/>
</dbReference>
<dbReference type="PROSITE" id="PS51832">
    <property type="entry name" value="HD_GYP"/>
    <property type="match status" value="1"/>
</dbReference>
<proteinExistence type="predicted"/>
<dbReference type="Proteomes" id="UP000551878">
    <property type="component" value="Unassembled WGS sequence"/>
</dbReference>
<evidence type="ECO:0000313" key="3">
    <source>
        <dbReference type="Proteomes" id="UP000551878"/>
    </source>
</evidence>
<dbReference type="CDD" id="cd00077">
    <property type="entry name" value="HDc"/>
    <property type="match status" value="1"/>
</dbReference>
<name>A0A840QU31_9BACI</name>
<sequence length="369" mass="42364">MRVNIDQLEPGCILSEDIFLRTTMPLMRKKTVLTEENIHILKTFLVETAAVETKLINGKPFKPSKTIVDEKEKKKKQDEKPVTKTVAEQPFIDRYLEAVQKYKQLFITWQSGIKVDIWAVRQLFLNVFTENRPSKYELSQLHHYGTKTDYHYYHAVSVAILSASLGEKLNLSSGDIIQLGISGLLADCGMSKVPPKILNKKGSLTESENKEIKKHPLYSYQMLKDLPGISQNALQGVLQHHERLDGSGYPMGYQVDVIHHYAKIISVCDMYHAMTTERHYRSKQLPFKVLEQLHKDEFGKLDPIIVEKFISIINTISIGSQVRLTNGYLAEVIYVDQKEQMRPLVRLENGEMLDLKSETNEYIAEVIKQ</sequence>
<accession>A0A840QU31</accession>